<protein>
    <recommendedName>
        <fullName evidence="3">F-box domain-containing protein</fullName>
    </recommendedName>
</protein>
<evidence type="ECO:0008006" key="3">
    <source>
        <dbReference type="Google" id="ProtNLM"/>
    </source>
</evidence>
<gene>
    <name evidence="1" type="ORF">DFH08DRAFT_770136</name>
</gene>
<reference evidence="1" key="1">
    <citation type="submission" date="2023-03" db="EMBL/GenBank/DDBJ databases">
        <title>Massive genome expansion in bonnet fungi (Mycena s.s.) driven by repeated elements and novel gene families across ecological guilds.</title>
        <authorList>
            <consortium name="Lawrence Berkeley National Laboratory"/>
            <person name="Harder C.B."/>
            <person name="Miyauchi S."/>
            <person name="Viragh M."/>
            <person name="Kuo A."/>
            <person name="Thoen E."/>
            <person name="Andreopoulos B."/>
            <person name="Lu D."/>
            <person name="Skrede I."/>
            <person name="Drula E."/>
            <person name="Henrissat B."/>
            <person name="Morin E."/>
            <person name="Kohler A."/>
            <person name="Barry K."/>
            <person name="LaButti K."/>
            <person name="Morin E."/>
            <person name="Salamov A."/>
            <person name="Lipzen A."/>
            <person name="Mereny Z."/>
            <person name="Hegedus B."/>
            <person name="Baldrian P."/>
            <person name="Stursova M."/>
            <person name="Weitz H."/>
            <person name="Taylor A."/>
            <person name="Grigoriev I.V."/>
            <person name="Nagy L.G."/>
            <person name="Martin F."/>
            <person name="Kauserud H."/>
        </authorList>
    </citation>
    <scope>NUCLEOTIDE SEQUENCE</scope>
    <source>
        <strain evidence="1">CBHHK002</strain>
    </source>
</reference>
<organism evidence="1 2">
    <name type="scientific">Mycena albidolilacea</name>
    <dbReference type="NCBI Taxonomy" id="1033008"/>
    <lineage>
        <taxon>Eukaryota</taxon>
        <taxon>Fungi</taxon>
        <taxon>Dikarya</taxon>
        <taxon>Basidiomycota</taxon>
        <taxon>Agaricomycotina</taxon>
        <taxon>Agaricomycetes</taxon>
        <taxon>Agaricomycetidae</taxon>
        <taxon>Agaricales</taxon>
        <taxon>Marasmiineae</taxon>
        <taxon>Mycenaceae</taxon>
        <taxon>Mycena</taxon>
    </lineage>
</organism>
<dbReference type="Proteomes" id="UP001218218">
    <property type="component" value="Unassembled WGS sequence"/>
</dbReference>
<accession>A0AAD7F039</accession>
<name>A0AAD7F039_9AGAR</name>
<sequence>MPSPDAINAAEAAMIRRAADRARIAEIDAQILEIERSILVLRIEKDLVQKRLDSYIYPVLTLPIEITSEIFSQFLPLYPQCPLSTGLHSPTLLTHICSEWRGIALSTPALWRAIYLHLTKSSFWDYADNRDSWSAKSYRDEQKNNLLRLWMTISGSYPLSIRINSDIADIPQCLETLTLHRARWEHLHAEWISCDTPLFLCDPMPLLHQLEVLFSADCDLITLGDAPLLRSASV</sequence>
<proteinExistence type="predicted"/>
<comment type="caution">
    <text evidence="1">The sequence shown here is derived from an EMBL/GenBank/DDBJ whole genome shotgun (WGS) entry which is preliminary data.</text>
</comment>
<evidence type="ECO:0000313" key="2">
    <source>
        <dbReference type="Proteomes" id="UP001218218"/>
    </source>
</evidence>
<dbReference type="AlphaFoldDB" id="A0AAD7F039"/>
<evidence type="ECO:0000313" key="1">
    <source>
        <dbReference type="EMBL" id="KAJ7358212.1"/>
    </source>
</evidence>
<keyword evidence="2" id="KW-1185">Reference proteome</keyword>
<feature type="non-terminal residue" evidence="1">
    <location>
        <position position="1"/>
    </location>
</feature>
<dbReference type="EMBL" id="JARIHO010000007">
    <property type="protein sequence ID" value="KAJ7358212.1"/>
    <property type="molecule type" value="Genomic_DNA"/>
</dbReference>